<proteinExistence type="predicted"/>
<feature type="region of interest" description="Disordered" evidence="1">
    <location>
        <begin position="26"/>
        <end position="60"/>
    </location>
</feature>
<reference evidence="2" key="1">
    <citation type="journal article" date="2023" name="Mol. Biol. Evol.">
        <title>Third-Generation Sequencing Reveals the Adaptive Role of the Epigenome in Three Deep-Sea Polychaetes.</title>
        <authorList>
            <person name="Perez M."/>
            <person name="Aroh O."/>
            <person name="Sun Y."/>
            <person name="Lan Y."/>
            <person name="Juniper S.K."/>
            <person name="Young C.R."/>
            <person name="Angers B."/>
            <person name="Qian P.Y."/>
        </authorList>
    </citation>
    <scope>NUCLEOTIDE SEQUENCE</scope>
    <source>
        <strain evidence="2">R07B-5</strain>
    </source>
</reference>
<dbReference type="Proteomes" id="UP001209878">
    <property type="component" value="Unassembled WGS sequence"/>
</dbReference>
<gene>
    <name evidence="2" type="ORF">NP493_440g04048</name>
</gene>
<dbReference type="EMBL" id="JAODUO010000440">
    <property type="protein sequence ID" value="KAK2180515.1"/>
    <property type="molecule type" value="Genomic_DNA"/>
</dbReference>
<evidence type="ECO:0000313" key="2">
    <source>
        <dbReference type="EMBL" id="KAK2180515.1"/>
    </source>
</evidence>
<name>A0AAD9L053_RIDPI</name>
<comment type="caution">
    <text evidence="2">The sequence shown here is derived from an EMBL/GenBank/DDBJ whole genome shotgun (WGS) entry which is preliminary data.</text>
</comment>
<evidence type="ECO:0000313" key="3">
    <source>
        <dbReference type="Proteomes" id="UP001209878"/>
    </source>
</evidence>
<dbReference type="AlphaFoldDB" id="A0AAD9L053"/>
<feature type="compositionally biased region" description="Basic and acidic residues" evidence="1">
    <location>
        <begin position="45"/>
        <end position="60"/>
    </location>
</feature>
<protein>
    <submittedName>
        <fullName evidence="2">Uncharacterized protein</fullName>
    </submittedName>
</protein>
<evidence type="ECO:0000256" key="1">
    <source>
        <dbReference type="SAM" id="MobiDB-lite"/>
    </source>
</evidence>
<keyword evidence="3" id="KW-1185">Reference proteome</keyword>
<organism evidence="2 3">
    <name type="scientific">Ridgeia piscesae</name>
    <name type="common">Tubeworm</name>
    <dbReference type="NCBI Taxonomy" id="27915"/>
    <lineage>
        <taxon>Eukaryota</taxon>
        <taxon>Metazoa</taxon>
        <taxon>Spiralia</taxon>
        <taxon>Lophotrochozoa</taxon>
        <taxon>Annelida</taxon>
        <taxon>Polychaeta</taxon>
        <taxon>Sedentaria</taxon>
        <taxon>Canalipalpata</taxon>
        <taxon>Sabellida</taxon>
        <taxon>Siboglinidae</taxon>
        <taxon>Ridgeia</taxon>
    </lineage>
</organism>
<sequence length="109" mass="11963">MPMSSSRRRANKAAAHKSRFITSVGSIGGSRRHVSDAQLTSSRCPRVDHSRIQRRSECHRQSNHSVDDCKVLRELSTTPPSGHLTRITSPVSAIAFQYPFPGGCSDCAE</sequence>
<accession>A0AAD9L053</accession>